<keyword evidence="4" id="KW-1185">Reference proteome</keyword>
<dbReference type="RefSeq" id="WP_208502151.1">
    <property type="nucleotide sequence ID" value="NZ_JAGFOA010000002.1"/>
</dbReference>
<accession>A0A939QI21</accession>
<proteinExistence type="predicted"/>
<organism evidence="3 4">
    <name type="scientific">Microbacterium stercoris</name>
    <dbReference type="NCBI Taxonomy" id="2820289"/>
    <lineage>
        <taxon>Bacteria</taxon>
        <taxon>Bacillati</taxon>
        <taxon>Actinomycetota</taxon>
        <taxon>Actinomycetes</taxon>
        <taxon>Micrococcales</taxon>
        <taxon>Microbacteriaceae</taxon>
        <taxon>Microbacterium</taxon>
    </lineage>
</organism>
<evidence type="ECO:0000256" key="2">
    <source>
        <dbReference type="SAM" id="SignalP"/>
    </source>
</evidence>
<sequence>MRRVLPAVVLLAGSLALAACSPQPSPEPTTAPTPAASTPAKPTTPAPTETESAPPSAAPTEPTAEPAPPATDGPAGLPANCAQAYSPGMQDRLHAAFAQLNPGRPYAWSSKIADLLDVIQGAPNLNCDWSPGGDVFLTQNAAIAPAQHDQLVRDALTRDFPGCDATGAVVDCQRELDRQQDFHEYERVVLDGDLLLTTYAANVDKALVDDAISDMRAILP</sequence>
<dbReference type="AlphaFoldDB" id="A0A939QI21"/>
<feature type="signal peptide" evidence="2">
    <location>
        <begin position="1"/>
        <end position="18"/>
    </location>
</feature>
<dbReference type="PROSITE" id="PS51257">
    <property type="entry name" value="PROKAR_LIPOPROTEIN"/>
    <property type="match status" value="1"/>
</dbReference>
<gene>
    <name evidence="3" type="ORF">J5V96_07235</name>
</gene>
<reference evidence="3" key="1">
    <citation type="submission" date="2021-03" db="EMBL/GenBank/DDBJ databases">
        <title>Microbacterium sp. nov., a novel actinobacterium isolated from cow dung.</title>
        <authorList>
            <person name="Zhang L."/>
        </authorList>
    </citation>
    <scope>NUCLEOTIDE SEQUENCE</scope>
    <source>
        <strain evidence="3">NEAU-LLB</strain>
    </source>
</reference>
<feature type="region of interest" description="Disordered" evidence="1">
    <location>
        <begin position="20"/>
        <end position="83"/>
    </location>
</feature>
<keyword evidence="2" id="KW-0732">Signal</keyword>
<feature type="compositionally biased region" description="Low complexity" evidence="1">
    <location>
        <begin position="32"/>
        <end position="64"/>
    </location>
</feature>
<evidence type="ECO:0008006" key="5">
    <source>
        <dbReference type="Google" id="ProtNLM"/>
    </source>
</evidence>
<evidence type="ECO:0000313" key="4">
    <source>
        <dbReference type="Proteomes" id="UP000680132"/>
    </source>
</evidence>
<evidence type="ECO:0000256" key="1">
    <source>
        <dbReference type="SAM" id="MobiDB-lite"/>
    </source>
</evidence>
<dbReference type="Proteomes" id="UP000680132">
    <property type="component" value="Unassembled WGS sequence"/>
</dbReference>
<protein>
    <recommendedName>
        <fullName evidence="5">DUF3558 domain-containing protein</fullName>
    </recommendedName>
</protein>
<comment type="caution">
    <text evidence="3">The sequence shown here is derived from an EMBL/GenBank/DDBJ whole genome shotgun (WGS) entry which is preliminary data.</text>
</comment>
<feature type="chain" id="PRO_5036990252" description="DUF3558 domain-containing protein" evidence="2">
    <location>
        <begin position="19"/>
        <end position="220"/>
    </location>
</feature>
<name>A0A939QI21_9MICO</name>
<evidence type="ECO:0000313" key="3">
    <source>
        <dbReference type="EMBL" id="MBO3663304.1"/>
    </source>
</evidence>
<dbReference type="EMBL" id="JAGFOA010000002">
    <property type="protein sequence ID" value="MBO3663304.1"/>
    <property type="molecule type" value="Genomic_DNA"/>
</dbReference>